<sequence length="143" mass="16701">MKAMMRRRTFLILISILGIICVWTLSRALFSNLTANRSYDLQLGWTSNHELPKINDSSDRFINHAPLTAIAIYPDQKEGLLQAQLYVTKRGESEILQQESMRETEDLAAFEMRLHNLEWEKGDYTLHFKRGLNIQKSLDFTLR</sequence>
<dbReference type="KEGG" id="pwn:QNH46_01310"/>
<protein>
    <submittedName>
        <fullName evidence="1">Uncharacterized protein</fullName>
    </submittedName>
</protein>
<dbReference type="Proteomes" id="UP001177943">
    <property type="component" value="Chromosome"/>
</dbReference>
<evidence type="ECO:0000313" key="1">
    <source>
        <dbReference type="EMBL" id="WHX49359.1"/>
    </source>
</evidence>
<dbReference type="AlphaFoldDB" id="A0AA95L158"/>
<accession>A0AA95L158</accession>
<proteinExistence type="predicted"/>
<gene>
    <name evidence="1" type="ORF">QNH46_01310</name>
</gene>
<reference evidence="1" key="1">
    <citation type="submission" date="2023-05" db="EMBL/GenBank/DDBJ databases">
        <title>Comparative genomics of Bacillaceae isolates and their secondary metabolite potential.</title>
        <authorList>
            <person name="Song L."/>
            <person name="Nielsen L.J."/>
            <person name="Mohite O."/>
            <person name="Xu X."/>
            <person name="Weber T."/>
            <person name="Kovacs A.T."/>
        </authorList>
    </citation>
    <scope>NUCLEOTIDE SEQUENCE</scope>
    <source>
        <strain evidence="1">B2_4</strain>
    </source>
</reference>
<organism evidence="1 2">
    <name type="scientific">Paenibacillus woosongensis</name>
    <dbReference type="NCBI Taxonomy" id="307580"/>
    <lineage>
        <taxon>Bacteria</taxon>
        <taxon>Bacillati</taxon>
        <taxon>Bacillota</taxon>
        <taxon>Bacilli</taxon>
        <taxon>Bacillales</taxon>
        <taxon>Paenibacillaceae</taxon>
        <taxon>Paenibacillus</taxon>
    </lineage>
</organism>
<dbReference type="RefSeq" id="WP_283926588.1">
    <property type="nucleotide sequence ID" value="NZ_CP126084.1"/>
</dbReference>
<name>A0AA95L158_9BACL</name>
<evidence type="ECO:0000313" key="2">
    <source>
        <dbReference type="Proteomes" id="UP001177943"/>
    </source>
</evidence>
<dbReference type="EMBL" id="CP126084">
    <property type="protein sequence ID" value="WHX49359.1"/>
    <property type="molecule type" value="Genomic_DNA"/>
</dbReference>